<evidence type="ECO:0000259" key="6">
    <source>
        <dbReference type="PROSITE" id="PS50871"/>
    </source>
</evidence>
<dbReference type="SUPFAM" id="SSF49842">
    <property type="entry name" value="TNF-like"/>
    <property type="match status" value="1"/>
</dbReference>
<evidence type="ECO:0000256" key="2">
    <source>
        <dbReference type="ARBA" id="ARBA00022525"/>
    </source>
</evidence>
<evidence type="ECO:0000256" key="4">
    <source>
        <dbReference type="SAM" id="Coils"/>
    </source>
</evidence>
<feature type="coiled-coil region" evidence="4">
    <location>
        <begin position="145"/>
        <end position="208"/>
    </location>
</feature>
<dbReference type="Gene3D" id="2.60.120.40">
    <property type="match status" value="1"/>
</dbReference>
<sequence length="350" mass="39138">MFKLISLFGLVFIGVQCISDDILQSSANPNKADTDVKNIDVFRQLLNQETIIRMNLEQKVQQMMADLSTLKERTEAGGKTCMNQLPSEQEIRELKVQVEWLKTENNALRNLSVVGEREILFLKEKLRIVVSQLTDNQRFDTNTNSEGINDKIQVLQKRLQDSESKILANVAKNTAAISELETQHLIYNATINNSISSLQASLNQYESNLDSNQTVSKFDNLTKIGFTASVTSSNWSWNSGTLVFPNVITNLGNGYNASDGVFTAPMAGIYVFFVNVQSYVFNTIHVDIVLNGITKVRTMAYGYDGKEAYEAGPNLAVLSLRTGDRVWVKHHSGKGYYYVGPITTFSGFMI</sequence>
<dbReference type="InterPro" id="IPR050822">
    <property type="entry name" value="Cerebellin_Synaptic_Org"/>
</dbReference>
<gene>
    <name evidence="8" type="primary">LOC111102731</name>
</gene>
<feature type="signal peptide" evidence="5">
    <location>
        <begin position="1"/>
        <end position="17"/>
    </location>
</feature>
<keyword evidence="7" id="KW-1185">Reference proteome</keyword>
<keyword evidence="4" id="KW-0175">Coiled coil</keyword>
<dbReference type="KEGG" id="cvn:111102731"/>
<dbReference type="GO" id="GO:0005576">
    <property type="term" value="C:extracellular region"/>
    <property type="evidence" value="ECO:0007669"/>
    <property type="project" value="UniProtKB-SubCell"/>
</dbReference>
<feature type="chain" id="PRO_5034860440" evidence="5">
    <location>
        <begin position="18"/>
        <end position="350"/>
    </location>
</feature>
<keyword evidence="3 5" id="KW-0732">Signal</keyword>
<evidence type="ECO:0000256" key="1">
    <source>
        <dbReference type="ARBA" id="ARBA00004613"/>
    </source>
</evidence>
<evidence type="ECO:0000256" key="5">
    <source>
        <dbReference type="SAM" id="SignalP"/>
    </source>
</evidence>
<keyword evidence="2" id="KW-0964">Secreted</keyword>
<dbReference type="Pfam" id="PF00386">
    <property type="entry name" value="C1q"/>
    <property type="match status" value="1"/>
</dbReference>
<accession>A0A8B8AIF0</accession>
<proteinExistence type="predicted"/>
<dbReference type="PANTHER" id="PTHR22923">
    <property type="entry name" value="CEREBELLIN-RELATED"/>
    <property type="match status" value="1"/>
</dbReference>
<dbReference type="AlphaFoldDB" id="A0A8B8AIF0"/>
<dbReference type="PROSITE" id="PS50871">
    <property type="entry name" value="C1Q"/>
    <property type="match status" value="1"/>
</dbReference>
<dbReference type="PANTHER" id="PTHR22923:SF116">
    <property type="entry name" value="C1Q DOMAIN-CONTAINING PROTEIN"/>
    <property type="match status" value="1"/>
</dbReference>
<feature type="coiled-coil region" evidence="4">
    <location>
        <begin position="53"/>
        <end position="111"/>
    </location>
</feature>
<dbReference type="Proteomes" id="UP000694844">
    <property type="component" value="Chromosome 7"/>
</dbReference>
<dbReference type="SMART" id="SM00110">
    <property type="entry name" value="C1Q"/>
    <property type="match status" value="1"/>
</dbReference>
<dbReference type="InterPro" id="IPR001073">
    <property type="entry name" value="C1q_dom"/>
</dbReference>
<evidence type="ECO:0000313" key="8">
    <source>
        <dbReference type="RefSeq" id="XP_022291302.1"/>
    </source>
</evidence>
<dbReference type="InterPro" id="IPR008983">
    <property type="entry name" value="Tumour_necrosis_fac-like_dom"/>
</dbReference>
<dbReference type="OrthoDB" id="6153102at2759"/>
<reference evidence="8" key="1">
    <citation type="submission" date="2025-08" db="UniProtKB">
        <authorList>
            <consortium name="RefSeq"/>
        </authorList>
    </citation>
    <scope>IDENTIFICATION</scope>
    <source>
        <tissue evidence="8">Whole sample</tissue>
    </source>
</reference>
<feature type="domain" description="C1q" evidence="6">
    <location>
        <begin position="219"/>
        <end position="350"/>
    </location>
</feature>
<name>A0A8B8AIF0_CRAVI</name>
<dbReference type="RefSeq" id="XP_022291302.1">
    <property type="nucleotide sequence ID" value="XM_022435594.1"/>
</dbReference>
<organism evidence="7 8">
    <name type="scientific">Crassostrea virginica</name>
    <name type="common">Eastern oyster</name>
    <dbReference type="NCBI Taxonomy" id="6565"/>
    <lineage>
        <taxon>Eukaryota</taxon>
        <taxon>Metazoa</taxon>
        <taxon>Spiralia</taxon>
        <taxon>Lophotrochozoa</taxon>
        <taxon>Mollusca</taxon>
        <taxon>Bivalvia</taxon>
        <taxon>Autobranchia</taxon>
        <taxon>Pteriomorphia</taxon>
        <taxon>Ostreida</taxon>
        <taxon>Ostreoidea</taxon>
        <taxon>Ostreidae</taxon>
        <taxon>Crassostrea</taxon>
    </lineage>
</organism>
<protein>
    <submittedName>
        <fullName evidence="8">Uncharacterized protein LOC111102731</fullName>
    </submittedName>
</protein>
<evidence type="ECO:0000256" key="3">
    <source>
        <dbReference type="ARBA" id="ARBA00022729"/>
    </source>
</evidence>
<evidence type="ECO:0000313" key="7">
    <source>
        <dbReference type="Proteomes" id="UP000694844"/>
    </source>
</evidence>
<comment type="subcellular location">
    <subcellularLocation>
        <location evidence="1">Secreted</location>
    </subcellularLocation>
</comment>
<dbReference type="GeneID" id="111102731"/>
<dbReference type="PRINTS" id="PR00007">
    <property type="entry name" value="COMPLEMNTC1Q"/>
</dbReference>